<dbReference type="Gene3D" id="3.30.572.10">
    <property type="entry name" value="Thymidylate synthase/dCMP hydroxymethylase domain"/>
    <property type="match status" value="1"/>
</dbReference>
<reference evidence="6" key="1">
    <citation type="journal article" date="2021" name="Proc. Natl. Acad. Sci. U.S.A.">
        <title>A Catalog of Tens of Thousands of Viruses from Human Metagenomes Reveals Hidden Associations with Chronic Diseases.</title>
        <authorList>
            <person name="Tisza M.J."/>
            <person name="Buck C.B."/>
        </authorList>
    </citation>
    <scope>NUCLEOTIDE SEQUENCE</scope>
    <source>
        <strain evidence="6">CtPuP5</strain>
    </source>
</reference>
<evidence type="ECO:0000259" key="5">
    <source>
        <dbReference type="Pfam" id="PF00303"/>
    </source>
</evidence>
<dbReference type="InterPro" id="IPR045097">
    <property type="entry name" value="Thymidate_synth/dCMP_Mease"/>
</dbReference>
<dbReference type="PANTHER" id="PTHR11548:SF9">
    <property type="entry name" value="THYMIDYLATE SYNTHASE"/>
    <property type="match status" value="1"/>
</dbReference>
<dbReference type="InterPro" id="IPR023451">
    <property type="entry name" value="Thymidate_synth/dCMP_Mease_dom"/>
</dbReference>
<keyword evidence="4" id="KW-0808">Transferase</keyword>
<dbReference type="GO" id="GO:0004799">
    <property type="term" value="F:thymidylate synthase activity"/>
    <property type="evidence" value="ECO:0007669"/>
    <property type="project" value="UniProtKB-EC"/>
</dbReference>
<feature type="domain" description="Thymidylate synthase/dCMP hydroxymethylase" evidence="5">
    <location>
        <begin position="6"/>
        <end position="264"/>
    </location>
</feature>
<evidence type="ECO:0000313" key="6">
    <source>
        <dbReference type="EMBL" id="DAD66464.1"/>
    </source>
</evidence>
<feature type="domain" description="Thymidylate synthase/dCMP hydroxymethylase" evidence="5">
    <location>
        <begin position="318"/>
        <end position="424"/>
    </location>
</feature>
<dbReference type="SUPFAM" id="SSF55831">
    <property type="entry name" value="Thymidylate synthase/dCMP hydroxymethylase"/>
    <property type="match status" value="1"/>
</dbReference>
<dbReference type="CDD" id="cd00351">
    <property type="entry name" value="TS_Pyrimidine_HMase"/>
    <property type="match status" value="1"/>
</dbReference>
<dbReference type="InterPro" id="IPR000398">
    <property type="entry name" value="Thymidylate_synthase"/>
</dbReference>
<organism evidence="6">
    <name type="scientific">Myoviridae sp. ctPuP5</name>
    <dbReference type="NCBI Taxonomy" id="2823543"/>
    <lineage>
        <taxon>Viruses</taxon>
        <taxon>Duplodnaviria</taxon>
        <taxon>Heunggongvirae</taxon>
        <taxon>Uroviricota</taxon>
        <taxon>Caudoviricetes</taxon>
    </lineage>
</organism>
<protein>
    <recommendedName>
        <fullName evidence="2">thymidylate synthase</fullName>
        <ecNumber evidence="2">2.1.1.45</ecNumber>
    </recommendedName>
</protein>
<dbReference type="EC" id="2.1.1.45" evidence="2"/>
<dbReference type="Pfam" id="PF00303">
    <property type="entry name" value="Thymidylat_synt"/>
    <property type="match status" value="2"/>
</dbReference>
<comment type="similarity">
    <text evidence="1">Belongs to the thymidylate synthase family.</text>
</comment>
<keyword evidence="3" id="KW-0489">Methyltransferase</keyword>
<dbReference type="HAMAP" id="MF_00008">
    <property type="entry name" value="Thymidy_synth_bact"/>
    <property type="match status" value="1"/>
</dbReference>
<sequence>MNSVDRQYQDLLKDILENGNVKKDRTGTGTKSIFGTHMKIDLRRGFPLLTTKKMFTKGIIYELLWFLKGDTNIKYLVDNGVNIWNDDAYRFYKDKINKHNILVREMNEFDKNDKYVDFYYNSYLDENKDLDVYETFNVDYFKELEVLTKDDFIQHVKDKKYVTLLDDNSSFKIHTDINDLECTETGYDFGVIDFVFGDLGDVYGKQWRRFGRSETDQIQNIINTLKTNPDDRRMLCVAYNPDVINEVALPPCHVLFQFYTKELSNKERWELYYNKFKNEEANTDNFAYPHLDIYGSTSSFQYNGEYDYLLDEEDIPTRELSCIWYQRSVDSFLGLPFNIASYALLTNMIAHVCNMSVGDLIFDGGDTHLYLNHLGQAKELISREILDSPTLYLNPKVRTIDEFDFEDIKIENYVSQGVLKAPLSTGL</sequence>
<accession>A0A8S5L980</accession>
<evidence type="ECO:0000256" key="3">
    <source>
        <dbReference type="ARBA" id="ARBA00022603"/>
    </source>
</evidence>
<evidence type="ECO:0000256" key="4">
    <source>
        <dbReference type="ARBA" id="ARBA00022679"/>
    </source>
</evidence>
<evidence type="ECO:0000256" key="1">
    <source>
        <dbReference type="ARBA" id="ARBA00009972"/>
    </source>
</evidence>
<evidence type="ECO:0000256" key="2">
    <source>
        <dbReference type="ARBA" id="ARBA00011947"/>
    </source>
</evidence>
<name>A0A8S5L980_9CAUD</name>
<proteinExistence type="inferred from homology"/>
<dbReference type="EMBL" id="BK014662">
    <property type="protein sequence ID" value="DAD66464.1"/>
    <property type="molecule type" value="Genomic_DNA"/>
</dbReference>
<dbReference type="PANTHER" id="PTHR11548">
    <property type="entry name" value="THYMIDYLATE SYNTHASE 1"/>
    <property type="match status" value="1"/>
</dbReference>
<dbReference type="GO" id="GO:0032259">
    <property type="term" value="P:methylation"/>
    <property type="evidence" value="ECO:0007669"/>
    <property type="project" value="UniProtKB-KW"/>
</dbReference>
<dbReference type="InterPro" id="IPR036926">
    <property type="entry name" value="Thymidate_synth/dCMP_Mease_sf"/>
</dbReference>
<dbReference type="NCBIfam" id="TIGR03284">
    <property type="entry name" value="thym_sym"/>
    <property type="match status" value="2"/>
</dbReference>
<dbReference type="GO" id="GO:0006231">
    <property type="term" value="P:dTMP biosynthetic process"/>
    <property type="evidence" value="ECO:0007669"/>
    <property type="project" value="InterPro"/>
</dbReference>